<dbReference type="HOGENOM" id="CLU_419019_0_0_4"/>
<dbReference type="AlphaFoldDB" id="A0A0E1WDF8"/>
<dbReference type="RefSeq" id="WP_004527867.1">
    <property type="nucleotide sequence ID" value="NZ_CM000832.1"/>
</dbReference>
<dbReference type="EMBL" id="CM000832">
    <property type="protein sequence ID" value="EET07607.1"/>
    <property type="molecule type" value="Genomic_DNA"/>
</dbReference>
<reference evidence="2" key="1">
    <citation type="submission" date="2007-08" db="EMBL/GenBank/DDBJ databases">
        <title>Annotation of Burkholderia pseudomallei 1710a.</title>
        <authorList>
            <person name="Harkins D.M."/>
            <person name="DeShazer D."/>
            <person name="Woods D.E."/>
            <person name="Brinkac L.M."/>
            <person name="Brown K.A."/>
            <person name="Hung G.C."/>
            <person name="Tuanyok A."/>
            <person name="Zhang B."/>
            <person name="Nierman W.C."/>
        </authorList>
    </citation>
    <scope>NUCLEOTIDE SEQUENCE [LARGE SCALE GENOMIC DNA]</scope>
    <source>
        <strain evidence="2">1710a</strain>
    </source>
</reference>
<dbReference type="Proteomes" id="UP000001812">
    <property type="component" value="Chromosome I"/>
</dbReference>
<evidence type="ECO:0000313" key="2">
    <source>
        <dbReference type="Proteomes" id="UP000001812"/>
    </source>
</evidence>
<proteinExistence type="predicted"/>
<organism evidence="1 2">
    <name type="scientific">Burkholderia pseudomallei 1710a</name>
    <dbReference type="NCBI Taxonomy" id="320371"/>
    <lineage>
        <taxon>Bacteria</taxon>
        <taxon>Pseudomonadati</taxon>
        <taxon>Pseudomonadota</taxon>
        <taxon>Betaproteobacteria</taxon>
        <taxon>Burkholderiales</taxon>
        <taxon>Burkholderiaceae</taxon>
        <taxon>Burkholderia</taxon>
        <taxon>pseudomallei group</taxon>
    </lineage>
</organism>
<name>A0A0E1WDF8_BURPE</name>
<accession>A0A0E1WDF8</accession>
<evidence type="ECO:0000313" key="1">
    <source>
        <dbReference type="EMBL" id="EET07607.1"/>
    </source>
</evidence>
<reference evidence="1 2" key="2">
    <citation type="submission" date="2009-05" db="EMBL/GenBank/DDBJ databases">
        <authorList>
            <person name="Harkins D.M."/>
            <person name="DeShazer D."/>
            <person name="Woods D.E."/>
            <person name="Brinkac L.M."/>
            <person name="Brown K.A."/>
            <person name="Hung G.C."/>
            <person name="Tuanyok A."/>
            <person name="Zhang B."/>
            <person name="Nierman W.C."/>
        </authorList>
    </citation>
    <scope>NUCLEOTIDE SEQUENCE [LARGE SCALE GENOMIC DNA]</scope>
    <source>
        <strain evidence="1 2">1710a</strain>
    </source>
</reference>
<sequence>MTGTVAIGTALTGATVTVTDANGKTVSATSGANGAYSVSLTGLSAPLLITAADPSGVSGTLYSVVASANTTNGAPVTANVTPLTTAAAALMTESGNPADLAGNASAITPSAVTAAETTLDAAIAPILSANSVPASFDPIGSAFTPNQAGADAVIDSVAVTPSVSGSGLQITSLANPDTAIQLNSSTSVSTALAAPSHAANYLAGLQASLSACASDVQGGATDTSDSNCTSAIDASYVNNGVGTGVAGFTKRHTLFTKGTVLTGIRTVAFVPAGTLAGINNPAALVYLLMTDPDGTPDYGMDYVQQLPNGQWDIIGNQLQDSTSIASFIGRVQYTDSADAGNARYESGLDIQIPSSVKVNGTAAGVGSAVVTGPGLPSSGLWLQTAGNGTGAGYLEIPTGTLTAPLTSLGNRVSGGMSTAYKWAWAPLSGSTTSFSPNGLPEYASSSQNVSTISNFGIYTVTLYDTTGTEIRSEQVQNIARNYAAAAGGAVAWQTLGNDVIANYLTPGGSGTKSAPGTSATLDWTTPAGSFYPNFWASINSLGTAQNGVPTTTYDATVWGASTGNTPSPLVFNTPFTDVLTSTATATAEQVVQVQLGWATDGEKYLNIWQYGHP</sequence>
<protein>
    <submittedName>
        <fullName evidence="1">Putative cell wall surface anchor family protein</fullName>
    </submittedName>
</protein>
<gene>
    <name evidence="1" type="ORF">BURPS1710A_4189</name>
</gene>